<keyword evidence="12" id="KW-1185">Reference proteome</keyword>
<dbReference type="GO" id="GO:0005524">
    <property type="term" value="F:ATP binding"/>
    <property type="evidence" value="ECO:0007669"/>
    <property type="project" value="UniProtKB-UniRule"/>
</dbReference>
<proteinExistence type="inferred from homology"/>
<organism evidence="11 12">
    <name type="scientific">Thioalkalivibrio nitratireducens (strain DSM 14787 / UNIQEM 213 / ALEN2)</name>
    <dbReference type="NCBI Taxonomy" id="1255043"/>
    <lineage>
        <taxon>Bacteria</taxon>
        <taxon>Pseudomonadati</taxon>
        <taxon>Pseudomonadota</taxon>
        <taxon>Gammaproteobacteria</taxon>
        <taxon>Chromatiales</taxon>
        <taxon>Ectothiorhodospiraceae</taxon>
        <taxon>Thioalkalivibrio</taxon>
    </lineage>
</organism>
<dbReference type="SUPFAM" id="SSF82829">
    <property type="entry name" value="MesJ substrate recognition domain-like"/>
    <property type="match status" value="1"/>
</dbReference>
<dbReference type="PATRIC" id="fig|1255043.3.peg.1915"/>
<dbReference type="PANTHER" id="PTHR43033:SF1">
    <property type="entry name" value="TRNA(ILE)-LYSIDINE SYNTHASE-RELATED"/>
    <property type="match status" value="1"/>
</dbReference>
<feature type="binding site" evidence="8">
    <location>
        <begin position="34"/>
        <end position="39"/>
    </location>
    <ligand>
        <name>ATP</name>
        <dbReference type="ChEBI" id="CHEBI:30616"/>
    </ligand>
</feature>
<dbReference type="InterPro" id="IPR012094">
    <property type="entry name" value="tRNA_Ile_lys_synt"/>
</dbReference>
<dbReference type="STRING" id="1255043.TVNIR_1891"/>
<dbReference type="Pfam" id="PF11734">
    <property type="entry name" value="TilS_C"/>
    <property type="match status" value="1"/>
</dbReference>
<dbReference type="NCBIfam" id="TIGR02433">
    <property type="entry name" value="lysidine_TilS_C"/>
    <property type="match status" value="1"/>
</dbReference>
<comment type="subcellular location">
    <subcellularLocation>
        <location evidence="1 8">Cytoplasm</location>
    </subcellularLocation>
</comment>
<dbReference type="KEGG" id="tni:TVNIR_1891"/>
<dbReference type="Gene3D" id="1.20.59.20">
    <property type="match status" value="1"/>
</dbReference>
<dbReference type="GO" id="GO:0032267">
    <property type="term" value="F:tRNA(Ile)-lysidine synthase activity"/>
    <property type="evidence" value="ECO:0007669"/>
    <property type="project" value="UniProtKB-EC"/>
</dbReference>
<dbReference type="Pfam" id="PF01171">
    <property type="entry name" value="ATP_bind_3"/>
    <property type="match status" value="1"/>
</dbReference>
<accession>L0DX18</accession>
<keyword evidence="2 8" id="KW-0963">Cytoplasm</keyword>
<dbReference type="GO" id="GO:0005737">
    <property type="term" value="C:cytoplasm"/>
    <property type="evidence" value="ECO:0007669"/>
    <property type="project" value="UniProtKB-SubCell"/>
</dbReference>
<dbReference type="Gene3D" id="3.40.50.620">
    <property type="entry name" value="HUPs"/>
    <property type="match status" value="1"/>
</dbReference>
<evidence type="ECO:0000256" key="1">
    <source>
        <dbReference type="ARBA" id="ARBA00004496"/>
    </source>
</evidence>
<dbReference type="eggNOG" id="COG0037">
    <property type="taxonomic scope" value="Bacteria"/>
</dbReference>
<dbReference type="InterPro" id="IPR014729">
    <property type="entry name" value="Rossmann-like_a/b/a_fold"/>
</dbReference>
<comment type="similarity">
    <text evidence="8">Belongs to the tRNA(Ile)-lysidine synthase family.</text>
</comment>
<keyword evidence="3 8" id="KW-0436">Ligase</keyword>
<dbReference type="AlphaFoldDB" id="L0DX18"/>
<dbReference type="GO" id="GO:0006400">
    <property type="term" value="P:tRNA modification"/>
    <property type="evidence" value="ECO:0007669"/>
    <property type="project" value="UniProtKB-UniRule"/>
</dbReference>
<dbReference type="Pfam" id="PF09179">
    <property type="entry name" value="TilS"/>
    <property type="match status" value="1"/>
</dbReference>
<dbReference type="InterPro" id="IPR015262">
    <property type="entry name" value="tRNA_Ile_lys_synt_subst-bd"/>
</dbReference>
<dbReference type="OrthoDB" id="9807403at2"/>
<name>L0DX18_THIND</name>
<evidence type="ECO:0000256" key="2">
    <source>
        <dbReference type="ARBA" id="ARBA00022490"/>
    </source>
</evidence>
<dbReference type="SMART" id="SM00977">
    <property type="entry name" value="TilS_C"/>
    <property type="match status" value="1"/>
</dbReference>
<dbReference type="InterPro" id="IPR012796">
    <property type="entry name" value="Lysidine-tRNA-synth_C"/>
</dbReference>
<keyword evidence="5 8" id="KW-0547">Nucleotide-binding</keyword>
<evidence type="ECO:0000256" key="5">
    <source>
        <dbReference type="ARBA" id="ARBA00022741"/>
    </source>
</evidence>
<keyword evidence="4 8" id="KW-0819">tRNA processing</keyword>
<dbReference type="NCBIfam" id="TIGR02432">
    <property type="entry name" value="lysidine_TilS_N"/>
    <property type="match status" value="1"/>
</dbReference>
<comment type="function">
    <text evidence="8">Ligates lysine onto the cytidine present at position 34 of the AUA codon-specific tRNA(Ile) that contains the anticodon CAU, in an ATP-dependent manner. Cytidine is converted to lysidine, thus changing the amino acid specificity of the tRNA from methionine to isoleucine.</text>
</comment>
<dbReference type="HOGENOM" id="CLU_018869_2_0_6"/>
<evidence type="ECO:0000256" key="7">
    <source>
        <dbReference type="ARBA" id="ARBA00048539"/>
    </source>
</evidence>
<feature type="domain" description="Lysidine-tRNA(Ile) synthetase C-terminal" evidence="10">
    <location>
        <begin position="370"/>
        <end position="439"/>
    </location>
</feature>
<protein>
    <recommendedName>
        <fullName evidence="8">tRNA(Ile)-lysidine synthase</fullName>
        <ecNumber evidence="8">6.3.4.19</ecNumber>
    </recommendedName>
    <alternativeName>
        <fullName evidence="8">tRNA(Ile)-2-lysyl-cytidine synthase</fullName>
    </alternativeName>
    <alternativeName>
        <fullName evidence="8">tRNA(Ile)-lysidine synthetase</fullName>
    </alternativeName>
</protein>
<dbReference type="EC" id="6.3.4.19" evidence="8"/>
<dbReference type="RefSeq" id="WP_015258679.1">
    <property type="nucleotide sequence ID" value="NC_019902.2"/>
</dbReference>
<dbReference type="PANTHER" id="PTHR43033">
    <property type="entry name" value="TRNA(ILE)-LYSIDINE SYNTHASE-RELATED"/>
    <property type="match status" value="1"/>
</dbReference>
<comment type="catalytic activity">
    <reaction evidence="7 8">
        <text>cytidine(34) in tRNA(Ile2) + L-lysine + ATP = lysidine(34) in tRNA(Ile2) + AMP + diphosphate + H(+)</text>
        <dbReference type="Rhea" id="RHEA:43744"/>
        <dbReference type="Rhea" id="RHEA-COMP:10625"/>
        <dbReference type="Rhea" id="RHEA-COMP:10670"/>
        <dbReference type="ChEBI" id="CHEBI:15378"/>
        <dbReference type="ChEBI" id="CHEBI:30616"/>
        <dbReference type="ChEBI" id="CHEBI:32551"/>
        <dbReference type="ChEBI" id="CHEBI:33019"/>
        <dbReference type="ChEBI" id="CHEBI:82748"/>
        <dbReference type="ChEBI" id="CHEBI:83665"/>
        <dbReference type="ChEBI" id="CHEBI:456215"/>
        <dbReference type="EC" id="6.3.4.19"/>
    </reaction>
</comment>
<sequence length="469" mass="50833">MARSRNRQADAVTAALRAFLADQPEIDALRVAFSGGRDSTVLLHALARLDSGRGLTAMHVHHGLHEHAQAQAEHCRRFAARLGVDCEVRRIQVPGGSGEGLEAAARRLRYQSLAEGLSIGSCVLTAHHAGDQAETFLLAALKGSGPSGLAAMPPLRALGLGWLGRPLLGVGAAAIAAYAQAQDLKWVEDPSNRDTRFDRNYLRRRILPLLTQRFPVEPRLGAAAGLQAEAVEVLEGLLDPILDRLYGPVPWTLRMDAFLRQPPGRRSWLLRRFLERAGAPAPRRGPLLEFLRQLAEARPDSSPGLQWSGCSLRTYRGVLYLLRAGELAQPAPPGTLLDWPSGAPEMTLPDGRVLTTAELRAVGIHSGEGVRIGFRQGGEVLRTPGGRRSLKTLMQARGIPPWQRPRVPLVRLGDEWVAALWQHAERSPDRSACDHSPAAAVMPRRRGPVAAPADGRRESGSARAPSDSD</sequence>
<gene>
    <name evidence="11" type="primary">tilS [H]</name>
    <name evidence="8" type="synonym">tilS</name>
    <name evidence="11" type="ordered locus">TVNIR_1891</name>
</gene>
<evidence type="ECO:0000256" key="4">
    <source>
        <dbReference type="ARBA" id="ARBA00022694"/>
    </source>
</evidence>
<dbReference type="CDD" id="cd01992">
    <property type="entry name" value="TilS_N"/>
    <property type="match status" value="1"/>
</dbReference>
<evidence type="ECO:0000256" key="9">
    <source>
        <dbReference type="SAM" id="MobiDB-lite"/>
    </source>
</evidence>
<evidence type="ECO:0000313" key="12">
    <source>
        <dbReference type="Proteomes" id="UP000010809"/>
    </source>
</evidence>
<dbReference type="SUPFAM" id="SSF52402">
    <property type="entry name" value="Adenine nucleotide alpha hydrolases-like"/>
    <property type="match status" value="1"/>
</dbReference>
<dbReference type="Proteomes" id="UP000010809">
    <property type="component" value="Chromosome"/>
</dbReference>
<evidence type="ECO:0000313" key="11">
    <source>
        <dbReference type="EMBL" id="AGA33552.1"/>
    </source>
</evidence>
<dbReference type="InterPro" id="IPR011063">
    <property type="entry name" value="TilS/TtcA_N"/>
</dbReference>
<evidence type="ECO:0000256" key="8">
    <source>
        <dbReference type="HAMAP-Rule" id="MF_01161"/>
    </source>
</evidence>
<feature type="region of interest" description="Disordered" evidence="9">
    <location>
        <begin position="425"/>
        <end position="469"/>
    </location>
</feature>
<evidence type="ECO:0000256" key="6">
    <source>
        <dbReference type="ARBA" id="ARBA00022840"/>
    </source>
</evidence>
<dbReference type="EMBL" id="CP003989">
    <property type="protein sequence ID" value="AGA33552.1"/>
    <property type="molecule type" value="Genomic_DNA"/>
</dbReference>
<evidence type="ECO:0000259" key="10">
    <source>
        <dbReference type="SMART" id="SM00977"/>
    </source>
</evidence>
<dbReference type="SUPFAM" id="SSF56037">
    <property type="entry name" value="PheT/TilS domain"/>
    <property type="match status" value="1"/>
</dbReference>
<comment type="domain">
    <text evidence="8">The N-terminal region contains the highly conserved SGGXDS motif, predicted to be a P-loop motif involved in ATP binding.</text>
</comment>
<evidence type="ECO:0000256" key="3">
    <source>
        <dbReference type="ARBA" id="ARBA00022598"/>
    </source>
</evidence>
<reference evidence="11" key="1">
    <citation type="submission" date="2015-12" db="EMBL/GenBank/DDBJ databases">
        <authorList>
            <person name="Tikhonova T.V."/>
            <person name="Pavlov A.R."/>
            <person name="Beletsky A.V."/>
            <person name="Mardanov A.V."/>
            <person name="Sorokin D.Y."/>
            <person name="Ravin N.V."/>
            <person name="Popov V.O."/>
        </authorList>
    </citation>
    <scope>NUCLEOTIDE SEQUENCE</scope>
    <source>
        <strain evidence="11">DSM 14787</strain>
    </source>
</reference>
<dbReference type="InterPro" id="IPR012795">
    <property type="entry name" value="tRNA_Ile_lys_synt_N"/>
</dbReference>
<keyword evidence="6 8" id="KW-0067">ATP-binding</keyword>
<dbReference type="HAMAP" id="MF_01161">
    <property type="entry name" value="tRNA_Ile_lys_synt"/>
    <property type="match status" value="1"/>
</dbReference>